<dbReference type="InterPro" id="IPR024302">
    <property type="entry name" value="SusD-like"/>
</dbReference>
<evidence type="ECO:0000256" key="1">
    <source>
        <dbReference type="SAM" id="SignalP"/>
    </source>
</evidence>
<accession>A0AB33J0Q6</accession>
<reference evidence="2" key="1">
    <citation type="submission" date="2024-07" db="EMBL/GenBank/DDBJ databases">
        <title>Complete genome sequence of Prevotella sp. YM-2024 GTC17254.</title>
        <authorList>
            <person name="Hayashi M."/>
            <person name="Muto Y."/>
            <person name="Tanaka K."/>
            <person name="Niwa H."/>
        </authorList>
    </citation>
    <scope>NUCLEOTIDE SEQUENCE</scope>
    <source>
        <strain evidence="2">GTC17254</strain>
    </source>
</reference>
<sequence>MKNKINQILCMAAMSATVLTSCQTDFADINRDHRQPTEDELKMDNLNVGGFATAFEMSIFPVGSSGTGYVNDYQIPYTLGGACWIGYMAPPQNKWVGRGFPTFTLKPWSQYTYNVMAGNAYRNWLDMKKRTVDDPAGFAVAQIIKVAAVHKATDTFGPIPYSKAGIEGTALAEYDSQEDVYKAMLKELDESVQTLAKEAHDVFPKYDVIYEGDYVKWCKLANSLMLRLAMRVVYANEALAKQYAEKAITNPHGVFEAMGDGATLCKGAGVVLKNPLVIINDAGYNDARMGAEIASYMKGYKDPRLASYFQKGTVKNVSDYYGLRTNMPSTTDYLDRDKISLLKVEDGTPVYIMKTSEVYFLRAEGALRGWNMGGANSAKTFYEQGIATSFEENGLGTDKAATYAADATAKPVNFVDPINSQYSADAPSDITIKWQDGDFEKSLERIITQKYLAIYPDGQEAWSEFRRTGYPRIFKAVSVSTDCDVNGDNRPTRIPYSNDEYTKNLDNITKAVKLLGGPDNGATRVWWDKKSNK</sequence>
<keyword evidence="1" id="KW-0732">Signal</keyword>
<dbReference type="AlphaFoldDB" id="A0AB33J0Q6"/>
<protein>
    <submittedName>
        <fullName evidence="2">RagB/SusD family nutrient uptake outer membrane protein</fullName>
    </submittedName>
</protein>
<gene>
    <name evidence="2" type="ORF">GTC17254_13280</name>
</gene>
<dbReference type="Pfam" id="PF12741">
    <property type="entry name" value="SusD-like"/>
    <property type="match status" value="1"/>
</dbReference>
<evidence type="ECO:0000313" key="2">
    <source>
        <dbReference type="EMBL" id="BFO73731.1"/>
    </source>
</evidence>
<feature type="signal peptide" evidence="1">
    <location>
        <begin position="1"/>
        <end position="27"/>
    </location>
</feature>
<organism evidence="2">
    <name type="scientific">Prevotella sp. GTC17254</name>
    <dbReference type="NCBI Taxonomy" id="3236794"/>
    <lineage>
        <taxon>Bacteria</taxon>
        <taxon>Pseudomonadati</taxon>
        <taxon>Bacteroidota</taxon>
        <taxon>Bacteroidia</taxon>
        <taxon>Bacteroidales</taxon>
        <taxon>Prevotellaceae</taxon>
        <taxon>Prevotella</taxon>
    </lineage>
</organism>
<dbReference type="SUPFAM" id="SSF48452">
    <property type="entry name" value="TPR-like"/>
    <property type="match status" value="1"/>
</dbReference>
<name>A0AB33J0Q6_9BACT</name>
<proteinExistence type="predicted"/>
<feature type="chain" id="PRO_5044281467" evidence="1">
    <location>
        <begin position="28"/>
        <end position="533"/>
    </location>
</feature>
<dbReference type="Gene3D" id="1.25.40.390">
    <property type="match status" value="1"/>
</dbReference>
<dbReference type="PROSITE" id="PS51257">
    <property type="entry name" value="PROKAR_LIPOPROTEIN"/>
    <property type="match status" value="1"/>
</dbReference>
<dbReference type="EMBL" id="AP035786">
    <property type="protein sequence ID" value="BFO73731.1"/>
    <property type="molecule type" value="Genomic_DNA"/>
</dbReference>
<dbReference type="InterPro" id="IPR011990">
    <property type="entry name" value="TPR-like_helical_dom_sf"/>
</dbReference>